<comment type="caution">
    <text evidence="2">The sequence shown here is derived from an EMBL/GenBank/DDBJ whole genome shotgun (WGS) entry which is preliminary data.</text>
</comment>
<sequence>MNRNEKTILLFSGIAILFGAIFFFHSNQRFTLGKSSPTTSTDPYGLQDPSLKIPENVPVEEGRQVLNSDFEVDIEEVIEDYSEWSKYPPNSRPLRLTHVDVLNPRIIPVSIQEMPMIQKGEIKNSGYSCHLQPEYHTVTESMFLNIFLSCYQSNTDRKQKLKIDTTKIEGRAGKNRFYPPAVSGNDAGFEGDRIAKDLIYTFQFRPQLSDWGDMSLTVQFFIEGDPNKNKYSLTHHFFSSPVAPAKFTGKFFDRIDEGSLLVDVEVQVNEPGIYTIEANLMSENEEPIGYSRSDKKLTGGKQIITLQFFGKIIASSRESGPYKLTNVRGTLNTDVIQDDLLTKSPAEVDRILSKISDDRPKHKTIPYFEGTYTTEAYTLSEFSDKDYDSPEKRQRLADLKMLRK</sequence>
<gene>
    <name evidence="2" type="ORF">EHQ58_12225</name>
</gene>
<accession>A0A4R9K0C7</accession>
<keyword evidence="1" id="KW-1133">Transmembrane helix</keyword>
<keyword evidence="1" id="KW-0812">Transmembrane</keyword>
<keyword evidence="1" id="KW-0472">Membrane</keyword>
<feature type="transmembrane region" description="Helical" evidence="1">
    <location>
        <begin position="7"/>
        <end position="25"/>
    </location>
</feature>
<dbReference type="AlphaFoldDB" id="A0A4R9K0C7"/>
<reference evidence="2" key="1">
    <citation type="journal article" date="2019" name="PLoS Negl. Trop. Dis.">
        <title>Revisiting the worldwide diversity of Leptospira species in the environment.</title>
        <authorList>
            <person name="Vincent A.T."/>
            <person name="Schiettekatte O."/>
            <person name="Bourhy P."/>
            <person name="Veyrier F.J."/>
            <person name="Picardeau M."/>
        </authorList>
    </citation>
    <scope>NUCLEOTIDE SEQUENCE [LARGE SCALE GENOMIC DNA]</scope>
    <source>
        <strain evidence="2">201702476</strain>
    </source>
</reference>
<evidence type="ECO:0000313" key="2">
    <source>
        <dbReference type="EMBL" id="TGL58142.1"/>
    </source>
</evidence>
<organism evidence="2 3">
    <name type="scientific">Leptospira ognonensis</name>
    <dbReference type="NCBI Taxonomy" id="2484945"/>
    <lineage>
        <taxon>Bacteria</taxon>
        <taxon>Pseudomonadati</taxon>
        <taxon>Spirochaetota</taxon>
        <taxon>Spirochaetia</taxon>
        <taxon>Leptospirales</taxon>
        <taxon>Leptospiraceae</taxon>
        <taxon>Leptospira</taxon>
    </lineage>
</organism>
<dbReference type="EMBL" id="RQGD01000034">
    <property type="protein sequence ID" value="TGL58142.1"/>
    <property type="molecule type" value="Genomic_DNA"/>
</dbReference>
<dbReference type="RefSeq" id="WP_135624160.1">
    <property type="nucleotide sequence ID" value="NZ_RQGD01000034.1"/>
</dbReference>
<dbReference type="OrthoDB" id="320553at2"/>
<name>A0A4R9K0C7_9LEPT</name>
<evidence type="ECO:0000256" key="1">
    <source>
        <dbReference type="SAM" id="Phobius"/>
    </source>
</evidence>
<keyword evidence="3" id="KW-1185">Reference proteome</keyword>
<dbReference type="Proteomes" id="UP000297693">
    <property type="component" value="Unassembled WGS sequence"/>
</dbReference>
<evidence type="ECO:0000313" key="3">
    <source>
        <dbReference type="Proteomes" id="UP000297693"/>
    </source>
</evidence>
<protein>
    <submittedName>
        <fullName evidence="2">Uncharacterized protein</fullName>
    </submittedName>
</protein>
<proteinExistence type="predicted"/>